<dbReference type="AlphaFoldDB" id="B4S7S8"/>
<name>B4S7S8_PROA2</name>
<feature type="transmembrane region" description="Helical" evidence="7">
    <location>
        <begin position="343"/>
        <end position="369"/>
    </location>
</feature>
<sequence>MMTRKNNDTTRPEVARSRISIAPGIWIARRFSFARQRFRVINVISAISLAGIILGVSTLLIVMSVLNGFQQLAWDLFATIESPVQMLPAEGNTMSVPDSLLAELESLDAVYAAEPFSEGQAVLAGQGNGELVVVKGITAAAQQRLIARTPRETPYFSQATLSVGEMLAYKAGLSKGEQVRIFSPELISLGLESLSTPWLLPALSFPVAQIESIFSLQRIFNDHYVLTSGEMARKILLQTNDSYSGIDIRGSGNRAEHALLKSSLEAWLHLRGLDEHYRLRTLDEKYRDIFGVMQIEKWVSFSILTLVIMVAALSLTGSLTMTAIDKQKELFYLRCLGLEKPQFVTIFIVEGAMIGLAGTLIGSVAAWAACSVQQQFGVLELPSKSAFIIDAYPVSMLWTDFAAVNIMTLMVSLLVSLYPAFKAAHIAENRGLATKAE</sequence>
<dbReference type="eggNOG" id="COG4591">
    <property type="taxonomic scope" value="Bacteria"/>
</dbReference>
<evidence type="ECO:0000256" key="6">
    <source>
        <dbReference type="ARBA" id="ARBA00023136"/>
    </source>
</evidence>
<dbReference type="PANTHER" id="PTHR30489">
    <property type="entry name" value="LIPOPROTEIN-RELEASING SYSTEM TRANSMEMBRANE PROTEIN LOLE"/>
    <property type="match status" value="1"/>
</dbReference>
<dbReference type="STRING" id="290512.Paes_1080"/>
<evidence type="ECO:0000259" key="9">
    <source>
        <dbReference type="Pfam" id="PF12704"/>
    </source>
</evidence>
<dbReference type="PANTHER" id="PTHR30489:SF0">
    <property type="entry name" value="LIPOPROTEIN-RELEASING SYSTEM TRANSMEMBRANE PROTEIN LOLE"/>
    <property type="match status" value="1"/>
</dbReference>
<evidence type="ECO:0000256" key="2">
    <source>
        <dbReference type="ARBA" id="ARBA00005236"/>
    </source>
</evidence>
<dbReference type="InterPro" id="IPR003838">
    <property type="entry name" value="ABC3_permease_C"/>
</dbReference>
<comment type="subcellular location">
    <subcellularLocation>
        <location evidence="1">Cell membrane</location>
        <topology evidence="1">Multi-pass membrane protein</topology>
    </subcellularLocation>
</comment>
<dbReference type="Pfam" id="PF12704">
    <property type="entry name" value="MacB_PCD"/>
    <property type="match status" value="1"/>
</dbReference>
<evidence type="ECO:0000259" key="8">
    <source>
        <dbReference type="Pfam" id="PF02687"/>
    </source>
</evidence>
<evidence type="ECO:0000313" key="10">
    <source>
        <dbReference type="EMBL" id="ACF46115.1"/>
    </source>
</evidence>
<evidence type="ECO:0000313" key="11">
    <source>
        <dbReference type="Proteomes" id="UP000002725"/>
    </source>
</evidence>
<keyword evidence="6 7" id="KW-0472">Membrane</keyword>
<keyword evidence="3" id="KW-1003">Cell membrane</keyword>
<dbReference type="InterPro" id="IPR025857">
    <property type="entry name" value="MacB_PCD"/>
</dbReference>
<evidence type="ECO:0000256" key="7">
    <source>
        <dbReference type="SAM" id="Phobius"/>
    </source>
</evidence>
<evidence type="ECO:0000256" key="3">
    <source>
        <dbReference type="ARBA" id="ARBA00022475"/>
    </source>
</evidence>
<feature type="transmembrane region" description="Helical" evidence="7">
    <location>
        <begin position="40"/>
        <end position="66"/>
    </location>
</feature>
<organism evidence="10 11">
    <name type="scientific">Prosthecochloris aestuarii (strain DSM 271 / SK 413)</name>
    <dbReference type="NCBI Taxonomy" id="290512"/>
    <lineage>
        <taxon>Bacteria</taxon>
        <taxon>Pseudomonadati</taxon>
        <taxon>Chlorobiota</taxon>
        <taxon>Chlorobiia</taxon>
        <taxon>Chlorobiales</taxon>
        <taxon>Chlorobiaceae</taxon>
        <taxon>Prosthecochloris</taxon>
    </lineage>
</organism>
<evidence type="ECO:0000256" key="1">
    <source>
        <dbReference type="ARBA" id="ARBA00004651"/>
    </source>
</evidence>
<feature type="domain" description="ABC3 transporter permease C-terminal" evidence="8">
    <location>
        <begin position="302"/>
        <end position="426"/>
    </location>
</feature>
<dbReference type="EMBL" id="CP001108">
    <property type="protein sequence ID" value="ACF46115.1"/>
    <property type="molecule type" value="Genomic_DNA"/>
</dbReference>
<dbReference type="KEGG" id="paa:Paes_1080"/>
<proteinExistence type="inferred from homology"/>
<reference evidence="10" key="1">
    <citation type="submission" date="2008-06" db="EMBL/GenBank/DDBJ databases">
        <title>Complete sequence of chromosome of Prosthecochloris aestuarii DSM 271.</title>
        <authorList>
            <consortium name="US DOE Joint Genome Institute"/>
            <person name="Lucas S."/>
            <person name="Copeland A."/>
            <person name="Lapidus A."/>
            <person name="Glavina del Rio T."/>
            <person name="Dalin E."/>
            <person name="Tice H."/>
            <person name="Bruce D."/>
            <person name="Goodwin L."/>
            <person name="Pitluck S."/>
            <person name="Schmutz J."/>
            <person name="Larimer F."/>
            <person name="Land M."/>
            <person name="Hauser L."/>
            <person name="Kyrpides N."/>
            <person name="Anderson I."/>
            <person name="Liu Z."/>
            <person name="Li T."/>
            <person name="Zhao F."/>
            <person name="Overmann J."/>
            <person name="Bryant D.A."/>
            <person name="Richardson P."/>
        </authorList>
    </citation>
    <scope>NUCLEOTIDE SEQUENCE [LARGE SCALE GENOMIC DNA]</scope>
    <source>
        <strain evidence="10">DSM 271</strain>
    </source>
</reference>
<dbReference type="GO" id="GO:0044874">
    <property type="term" value="P:lipoprotein localization to outer membrane"/>
    <property type="evidence" value="ECO:0007669"/>
    <property type="project" value="TreeGrafter"/>
</dbReference>
<gene>
    <name evidence="10" type="ordered locus">Paes_1080</name>
</gene>
<keyword evidence="4 7" id="KW-0812">Transmembrane</keyword>
<evidence type="ECO:0000256" key="4">
    <source>
        <dbReference type="ARBA" id="ARBA00022692"/>
    </source>
</evidence>
<keyword evidence="11" id="KW-1185">Reference proteome</keyword>
<dbReference type="InterPro" id="IPR051447">
    <property type="entry name" value="Lipoprotein-release_system"/>
</dbReference>
<dbReference type="Pfam" id="PF02687">
    <property type="entry name" value="FtsX"/>
    <property type="match status" value="1"/>
</dbReference>
<accession>B4S7S8</accession>
<dbReference type="RefSeq" id="WP_012505652.1">
    <property type="nucleotide sequence ID" value="NC_011059.1"/>
</dbReference>
<feature type="domain" description="MacB-like periplasmic core" evidence="9">
    <location>
        <begin position="45"/>
        <end position="143"/>
    </location>
</feature>
<protein>
    <submittedName>
        <fullName evidence="10">Uncharacterized protein</fullName>
    </submittedName>
</protein>
<feature type="transmembrane region" description="Helical" evidence="7">
    <location>
        <begin position="401"/>
        <end position="421"/>
    </location>
</feature>
<dbReference type="HOGENOM" id="CLU_000604_8_1_10"/>
<evidence type="ECO:0000256" key="5">
    <source>
        <dbReference type="ARBA" id="ARBA00022989"/>
    </source>
</evidence>
<dbReference type="Proteomes" id="UP000002725">
    <property type="component" value="Chromosome"/>
</dbReference>
<dbReference type="GO" id="GO:0098797">
    <property type="term" value="C:plasma membrane protein complex"/>
    <property type="evidence" value="ECO:0007669"/>
    <property type="project" value="TreeGrafter"/>
</dbReference>
<keyword evidence="5 7" id="KW-1133">Transmembrane helix</keyword>
<comment type="similarity">
    <text evidence="2">Belongs to the ABC-4 integral membrane protein family. LolC/E subfamily.</text>
</comment>
<feature type="transmembrane region" description="Helical" evidence="7">
    <location>
        <begin position="298"/>
        <end position="322"/>
    </location>
</feature>